<keyword evidence="3" id="KW-0173">Coenzyme A biosynthesis</keyword>
<keyword evidence="3 5" id="KW-0418">Kinase</keyword>
<sequence length="202" mass="22932">MIRIGLTGGIASGKSTVARFFHELSIPVIDADIAAREVVKPGEPAYHQIVDYFGHDVLQNDLTIDRKKLGAIIFNNDHKREALNAIVHPEVRKWMLERVKDCQERGERAVVLDIPLLIESQLTNWVDKVLIVYVPFEIQKDRLMKRNLLSEEEALARIGAQMPLEEKKAFADAVIDNSGSIEKTKDQCLAILKKWHVISDQK</sequence>
<dbReference type="SUPFAM" id="SSF52540">
    <property type="entry name" value="P-loop containing nucleoside triphosphate hydrolases"/>
    <property type="match status" value="1"/>
</dbReference>
<dbReference type="GO" id="GO:0004140">
    <property type="term" value="F:dephospho-CoA kinase activity"/>
    <property type="evidence" value="ECO:0007669"/>
    <property type="project" value="UniProtKB-EC"/>
</dbReference>
<dbReference type="Proteomes" id="UP001596022">
    <property type="component" value="Unassembled WGS sequence"/>
</dbReference>
<gene>
    <name evidence="3 5" type="primary">coaE</name>
    <name evidence="5" type="ORF">ACFO4N_05825</name>
</gene>
<comment type="similarity">
    <text evidence="3">Belongs to the CoaE family.</text>
</comment>
<accession>A0ABV9GLS2</accession>
<evidence type="ECO:0000256" key="2">
    <source>
        <dbReference type="ARBA" id="ARBA00022840"/>
    </source>
</evidence>
<evidence type="ECO:0000313" key="6">
    <source>
        <dbReference type="Proteomes" id="UP001596022"/>
    </source>
</evidence>
<dbReference type="PANTHER" id="PTHR10695">
    <property type="entry name" value="DEPHOSPHO-COA KINASE-RELATED"/>
    <property type="match status" value="1"/>
</dbReference>
<dbReference type="EC" id="2.7.1.24" evidence="3 4"/>
<dbReference type="CDD" id="cd02022">
    <property type="entry name" value="DPCK"/>
    <property type="match status" value="1"/>
</dbReference>
<dbReference type="EMBL" id="JBHSFW010000001">
    <property type="protein sequence ID" value="MFC4618246.1"/>
    <property type="molecule type" value="Genomic_DNA"/>
</dbReference>
<keyword evidence="1 3" id="KW-0547">Nucleotide-binding</keyword>
<evidence type="ECO:0000256" key="1">
    <source>
        <dbReference type="ARBA" id="ARBA00022741"/>
    </source>
</evidence>
<dbReference type="InterPro" id="IPR001977">
    <property type="entry name" value="Depp_CoAkinase"/>
</dbReference>
<evidence type="ECO:0000256" key="3">
    <source>
        <dbReference type="HAMAP-Rule" id="MF_00376"/>
    </source>
</evidence>
<comment type="subcellular location">
    <subcellularLocation>
        <location evidence="3">Cytoplasm</location>
    </subcellularLocation>
</comment>
<keyword evidence="6" id="KW-1185">Reference proteome</keyword>
<evidence type="ECO:0000256" key="4">
    <source>
        <dbReference type="NCBIfam" id="TIGR00152"/>
    </source>
</evidence>
<comment type="catalytic activity">
    <reaction evidence="3">
        <text>3'-dephospho-CoA + ATP = ADP + CoA + H(+)</text>
        <dbReference type="Rhea" id="RHEA:18245"/>
        <dbReference type="ChEBI" id="CHEBI:15378"/>
        <dbReference type="ChEBI" id="CHEBI:30616"/>
        <dbReference type="ChEBI" id="CHEBI:57287"/>
        <dbReference type="ChEBI" id="CHEBI:57328"/>
        <dbReference type="ChEBI" id="CHEBI:456216"/>
        <dbReference type="EC" id="2.7.1.24"/>
    </reaction>
</comment>
<dbReference type="HAMAP" id="MF_00376">
    <property type="entry name" value="Dephospho_CoA_kinase"/>
    <property type="match status" value="1"/>
</dbReference>
<dbReference type="Gene3D" id="3.40.50.300">
    <property type="entry name" value="P-loop containing nucleotide triphosphate hydrolases"/>
    <property type="match status" value="1"/>
</dbReference>
<comment type="function">
    <text evidence="3">Catalyzes the phosphorylation of the 3'-hydroxyl group of dephosphocoenzyme A to form coenzyme A.</text>
</comment>
<dbReference type="RefSeq" id="WP_376845245.1">
    <property type="nucleotide sequence ID" value="NZ_JBHSFW010000001.1"/>
</dbReference>
<organism evidence="5 6">
    <name type="scientific">Camelliibacillus cellulosilyticus</name>
    <dbReference type="NCBI Taxonomy" id="2174486"/>
    <lineage>
        <taxon>Bacteria</taxon>
        <taxon>Bacillati</taxon>
        <taxon>Bacillota</taxon>
        <taxon>Bacilli</taxon>
        <taxon>Bacillales</taxon>
        <taxon>Sporolactobacillaceae</taxon>
        <taxon>Camelliibacillus</taxon>
    </lineage>
</organism>
<keyword evidence="3 5" id="KW-0808">Transferase</keyword>
<keyword evidence="3" id="KW-0963">Cytoplasm</keyword>
<keyword evidence="2 3" id="KW-0067">ATP-binding</keyword>
<evidence type="ECO:0000313" key="5">
    <source>
        <dbReference type="EMBL" id="MFC4618246.1"/>
    </source>
</evidence>
<proteinExistence type="inferred from homology"/>
<name>A0ABV9GLS2_9BACL</name>
<comment type="pathway">
    <text evidence="3">Cofactor biosynthesis; coenzyme A biosynthesis; CoA from (R)-pantothenate: step 5/5.</text>
</comment>
<feature type="binding site" evidence="3">
    <location>
        <begin position="11"/>
        <end position="16"/>
    </location>
    <ligand>
        <name>ATP</name>
        <dbReference type="ChEBI" id="CHEBI:30616"/>
    </ligand>
</feature>
<dbReference type="PANTHER" id="PTHR10695:SF46">
    <property type="entry name" value="BIFUNCTIONAL COENZYME A SYNTHASE-RELATED"/>
    <property type="match status" value="1"/>
</dbReference>
<dbReference type="PROSITE" id="PS51219">
    <property type="entry name" value="DPCK"/>
    <property type="match status" value="1"/>
</dbReference>
<comment type="caution">
    <text evidence="5">The sequence shown here is derived from an EMBL/GenBank/DDBJ whole genome shotgun (WGS) entry which is preliminary data.</text>
</comment>
<protein>
    <recommendedName>
        <fullName evidence="3 4">Dephospho-CoA kinase</fullName>
        <ecNumber evidence="3 4">2.7.1.24</ecNumber>
    </recommendedName>
    <alternativeName>
        <fullName evidence="3">Dephosphocoenzyme A kinase</fullName>
    </alternativeName>
</protein>
<reference evidence="6" key="1">
    <citation type="journal article" date="2019" name="Int. J. Syst. Evol. Microbiol.">
        <title>The Global Catalogue of Microorganisms (GCM) 10K type strain sequencing project: providing services to taxonomists for standard genome sequencing and annotation.</title>
        <authorList>
            <consortium name="The Broad Institute Genomics Platform"/>
            <consortium name="The Broad Institute Genome Sequencing Center for Infectious Disease"/>
            <person name="Wu L."/>
            <person name="Ma J."/>
        </authorList>
    </citation>
    <scope>NUCLEOTIDE SEQUENCE [LARGE SCALE GENOMIC DNA]</scope>
    <source>
        <strain evidence="6">CGMCC 1.16306</strain>
    </source>
</reference>
<dbReference type="NCBIfam" id="TIGR00152">
    <property type="entry name" value="dephospho-CoA kinase"/>
    <property type="match status" value="1"/>
</dbReference>
<dbReference type="Pfam" id="PF01121">
    <property type="entry name" value="CoaE"/>
    <property type="match status" value="1"/>
</dbReference>
<dbReference type="InterPro" id="IPR027417">
    <property type="entry name" value="P-loop_NTPase"/>
</dbReference>